<protein>
    <submittedName>
        <fullName evidence="1">Uncharacterized protein</fullName>
    </submittedName>
</protein>
<keyword evidence="2" id="KW-1185">Reference proteome</keyword>
<evidence type="ECO:0000313" key="1">
    <source>
        <dbReference type="EMBL" id="KAF2629477.1"/>
    </source>
</evidence>
<gene>
    <name evidence="1" type="ORF">BU25DRAFT_457135</name>
</gene>
<reference evidence="1" key="1">
    <citation type="journal article" date="2020" name="Stud. Mycol.">
        <title>101 Dothideomycetes genomes: a test case for predicting lifestyles and emergence of pathogens.</title>
        <authorList>
            <person name="Haridas S."/>
            <person name="Albert R."/>
            <person name="Binder M."/>
            <person name="Bloem J."/>
            <person name="Labutti K."/>
            <person name="Salamov A."/>
            <person name="Andreopoulos B."/>
            <person name="Baker S."/>
            <person name="Barry K."/>
            <person name="Bills G."/>
            <person name="Bluhm B."/>
            <person name="Cannon C."/>
            <person name="Castanera R."/>
            <person name="Culley D."/>
            <person name="Daum C."/>
            <person name="Ezra D."/>
            <person name="Gonzalez J."/>
            <person name="Henrissat B."/>
            <person name="Kuo A."/>
            <person name="Liang C."/>
            <person name="Lipzen A."/>
            <person name="Lutzoni F."/>
            <person name="Magnuson J."/>
            <person name="Mondo S."/>
            <person name="Nolan M."/>
            <person name="Ohm R."/>
            <person name="Pangilinan J."/>
            <person name="Park H.-J."/>
            <person name="Ramirez L."/>
            <person name="Alfaro M."/>
            <person name="Sun H."/>
            <person name="Tritt A."/>
            <person name="Yoshinaga Y."/>
            <person name="Zwiers L.-H."/>
            <person name="Turgeon B."/>
            <person name="Goodwin S."/>
            <person name="Spatafora J."/>
            <person name="Crous P."/>
            <person name="Grigoriev I."/>
        </authorList>
    </citation>
    <scope>NUCLEOTIDE SEQUENCE</scope>
    <source>
        <strain evidence="1">CBS 525.71</strain>
    </source>
</reference>
<sequence>MTSPLLALPREIRDTIYARLNRDVAVKDKYKLSHNHIFVRIKGAPLPQLLLVNWQLHNEYKEAISYSAHIAIDTLGMASVASVLNDATNAVVAEPFCFHHLDARLQHILANQVRSITLMIDWCVRSAEQEKRLSNNTNLFWRMFQELAHEIVHPQVTTLKIAYLDSMGGGVSFEMLDMIERIILDMRQERGGNQHPVRAVPGWSCGRSEIDQREASKVAPGGAVCDKCHRKEEEGGGARRRSKEEKRREHDRLRKKRDRVYRY</sequence>
<evidence type="ECO:0000313" key="2">
    <source>
        <dbReference type="Proteomes" id="UP000799754"/>
    </source>
</evidence>
<comment type="caution">
    <text evidence="1">The sequence shown here is derived from an EMBL/GenBank/DDBJ whole genome shotgun (WGS) entry which is preliminary data.</text>
</comment>
<accession>A0ACB6S649</accession>
<proteinExistence type="predicted"/>
<name>A0ACB6S649_9PLEO</name>
<organism evidence="1 2">
    <name type="scientific">Macroventuria anomochaeta</name>
    <dbReference type="NCBI Taxonomy" id="301207"/>
    <lineage>
        <taxon>Eukaryota</taxon>
        <taxon>Fungi</taxon>
        <taxon>Dikarya</taxon>
        <taxon>Ascomycota</taxon>
        <taxon>Pezizomycotina</taxon>
        <taxon>Dothideomycetes</taxon>
        <taxon>Pleosporomycetidae</taxon>
        <taxon>Pleosporales</taxon>
        <taxon>Pleosporineae</taxon>
        <taxon>Didymellaceae</taxon>
        <taxon>Macroventuria</taxon>
    </lineage>
</organism>
<dbReference type="EMBL" id="MU006710">
    <property type="protein sequence ID" value="KAF2629477.1"/>
    <property type="molecule type" value="Genomic_DNA"/>
</dbReference>
<dbReference type="Proteomes" id="UP000799754">
    <property type="component" value="Unassembled WGS sequence"/>
</dbReference>